<dbReference type="Pfam" id="PF00567">
    <property type="entry name" value="TUDOR"/>
    <property type="match status" value="1"/>
</dbReference>
<dbReference type="InterPro" id="IPR002999">
    <property type="entry name" value="Tudor"/>
</dbReference>
<accession>A0A1E4TYY0</accession>
<dbReference type="GO" id="GO:0006402">
    <property type="term" value="P:mRNA catabolic process"/>
    <property type="evidence" value="ECO:0007669"/>
    <property type="project" value="UniProtKB-UniRule"/>
</dbReference>
<dbReference type="Proteomes" id="UP000094236">
    <property type="component" value="Unassembled WGS sequence"/>
</dbReference>
<evidence type="ECO:0000313" key="8">
    <source>
        <dbReference type="Proteomes" id="UP000094236"/>
    </source>
</evidence>
<keyword evidence="8" id="KW-1185">Reference proteome</keyword>
<feature type="domain" description="TNase-like" evidence="6">
    <location>
        <begin position="1"/>
        <end position="131"/>
    </location>
</feature>
<dbReference type="SMART" id="SM00333">
    <property type="entry name" value="TUDOR"/>
    <property type="match status" value="1"/>
</dbReference>
<name>A0A1E4TYY0_PACTA</name>
<dbReference type="Pfam" id="PF00565">
    <property type="entry name" value="SNase"/>
    <property type="match status" value="3"/>
</dbReference>
<dbReference type="GO" id="GO:0004518">
    <property type="term" value="F:nuclease activity"/>
    <property type="evidence" value="ECO:0007669"/>
    <property type="project" value="TreeGrafter"/>
</dbReference>
<evidence type="ECO:0000256" key="2">
    <source>
        <dbReference type="ARBA" id="ARBA00022490"/>
    </source>
</evidence>
<dbReference type="InterPro" id="IPR016685">
    <property type="entry name" value="Silence_cplx_Nase-comp_TudorSN"/>
</dbReference>
<dbReference type="Gene3D" id="2.40.50.90">
    <property type="match status" value="5"/>
</dbReference>
<keyword evidence="2 4" id="KW-0963">Cytoplasm</keyword>
<proteinExistence type="predicted"/>
<keyword evidence="3" id="KW-0677">Repeat</keyword>
<feature type="domain" description="Tudor" evidence="5">
    <location>
        <begin position="679"/>
        <end position="737"/>
    </location>
</feature>
<dbReference type="CDD" id="cd20379">
    <property type="entry name" value="Tudor_dTUD-like"/>
    <property type="match status" value="1"/>
</dbReference>
<dbReference type="InterPro" id="IPR035437">
    <property type="entry name" value="SNase_OB-fold_sf"/>
</dbReference>
<dbReference type="SMART" id="SM00318">
    <property type="entry name" value="SNc"/>
    <property type="match status" value="4"/>
</dbReference>
<dbReference type="OrthoDB" id="10023235at2759"/>
<comment type="subcellular location">
    <subcellularLocation>
        <location evidence="1 4">Cytoplasm</location>
    </subcellularLocation>
</comment>
<sequence>MSFFGKVINVLSGDTLVLVNPGHKGKTSPTERIVTLSHIQAPRNNEKYAFESKEFLRESVINQVVKCKVSNITASGREFGECESRVHGDLGQYIVANGGAKVRDRVDEMEASNLKDAEDLAKTRGLGLWDDKVKIVEVRNSLTEAELEKSKVKPYDAIVERVLSGDRLKITVLLKKYEHAELLVNIAGVRAPDVEPYSQQVKYYIELFYMAHKIKVNFLGELSNGIPIAQISNDSDVASNTGTNLSQRLLKEGLAEVDDRQSIILGASNMSVLRNILQEAKSSKKGKWSAVPAPLSSTHSAAISSSSVVKVGAKFSAVVSKVISAETLNVYLDNDEEITVQLASLRSPRQNDPATVAFISDAREFVRKKIIGKKISLNIVAIRPKSENFEERPLVTVSLSNGKNLSESIVESGYASVINHRAGDVDRAPNWDLLVELQETAKKNKKGIYGKAPEKGKVIEASEEKTRAAAFLNTFKSRNSIPAIVEKVIKYNRFVIFLPRESIRMVLVLGGLANVSNNDLDLSKQALNYVVKKYLQRDVNISVYKTDNTGAFVGNLFSQNQSLPLQHSLLLQGLAKIHEPSINQTGFASELTQAQEEAQTNKVGLWVHYDSTAENSVDKINSRVQKLELEPKFLNVDVKDISKTGTIFFHLKNEENENFKKIQDAMRSYLASKMAISRSPKRNEVIAIKDPESEKFYRAKVLSHSKFEYEVQRIDYGLIQKVSSKDIYELPSNYSTSSCPTQLHSADLSLLKVPPPPYLDDFIDTVFELTETDSLVAVKYNDSSKPDVDCNVVLYDYPVVSAPGKNNVSINRQLVEKGLAIVKKDLNDYEKLLKAEWEELIKLENEAKRKHIGCWMYGDVEEDSDLY</sequence>
<evidence type="ECO:0000256" key="1">
    <source>
        <dbReference type="ARBA" id="ARBA00004496"/>
    </source>
</evidence>
<dbReference type="PIRSF" id="PIRSF017179">
    <property type="entry name" value="RISC-Tudor-SN"/>
    <property type="match status" value="1"/>
</dbReference>
<dbReference type="PROSITE" id="PS50304">
    <property type="entry name" value="TUDOR"/>
    <property type="match status" value="1"/>
</dbReference>
<dbReference type="PANTHER" id="PTHR12302">
    <property type="entry name" value="EBNA2 BINDING PROTEIN P100"/>
    <property type="match status" value="1"/>
</dbReference>
<dbReference type="GO" id="GO:0005634">
    <property type="term" value="C:nucleus"/>
    <property type="evidence" value="ECO:0007669"/>
    <property type="project" value="TreeGrafter"/>
</dbReference>
<feature type="domain" description="TNase-like" evidence="6">
    <location>
        <begin position="479"/>
        <end position="608"/>
    </location>
</feature>
<protein>
    <submittedName>
        <fullName evidence="7">Uncharacterized protein</fullName>
    </submittedName>
</protein>
<dbReference type="PROSITE" id="PS50830">
    <property type="entry name" value="TNASE_3"/>
    <property type="match status" value="4"/>
</dbReference>
<dbReference type="EMBL" id="KV454012">
    <property type="protein sequence ID" value="ODV96949.1"/>
    <property type="molecule type" value="Genomic_DNA"/>
</dbReference>
<dbReference type="PANTHER" id="PTHR12302:SF2">
    <property type="entry name" value="STAPHYLOCOCCAL NUCLEASE DOMAIN-CONTAINING PROTEIN 1"/>
    <property type="match status" value="1"/>
</dbReference>
<evidence type="ECO:0000313" key="7">
    <source>
        <dbReference type="EMBL" id="ODV96949.1"/>
    </source>
</evidence>
<dbReference type="GO" id="GO:0031332">
    <property type="term" value="C:RNAi effector complex"/>
    <property type="evidence" value="ECO:0007669"/>
    <property type="project" value="InterPro"/>
</dbReference>
<dbReference type="GO" id="GO:0031047">
    <property type="term" value="P:regulatory ncRNA-mediated gene silencing"/>
    <property type="evidence" value="ECO:0007669"/>
    <property type="project" value="UniProtKB-UniRule"/>
</dbReference>
<feature type="domain" description="TNase-like" evidence="6">
    <location>
        <begin position="313"/>
        <end position="451"/>
    </location>
</feature>
<evidence type="ECO:0000259" key="5">
    <source>
        <dbReference type="PROSITE" id="PS50304"/>
    </source>
</evidence>
<dbReference type="GO" id="GO:0005829">
    <property type="term" value="C:cytosol"/>
    <property type="evidence" value="ECO:0007669"/>
    <property type="project" value="UniProtKB-UniRule"/>
</dbReference>
<organism evidence="7 8">
    <name type="scientific">Pachysolen tannophilus NRRL Y-2460</name>
    <dbReference type="NCBI Taxonomy" id="669874"/>
    <lineage>
        <taxon>Eukaryota</taxon>
        <taxon>Fungi</taxon>
        <taxon>Dikarya</taxon>
        <taxon>Ascomycota</taxon>
        <taxon>Saccharomycotina</taxon>
        <taxon>Pichiomycetes</taxon>
        <taxon>Pachysolenaceae</taxon>
        <taxon>Pachysolen</taxon>
    </lineage>
</organism>
<dbReference type="STRING" id="669874.A0A1E4TYY0"/>
<feature type="domain" description="TNase-like" evidence="6">
    <location>
        <begin position="153"/>
        <end position="290"/>
    </location>
</feature>
<dbReference type="InterPro" id="IPR016071">
    <property type="entry name" value="Staphylococal_nuclease_OB-fold"/>
</dbReference>
<evidence type="ECO:0000256" key="3">
    <source>
        <dbReference type="ARBA" id="ARBA00022737"/>
    </source>
</evidence>
<dbReference type="Gene3D" id="2.30.30.140">
    <property type="match status" value="1"/>
</dbReference>
<reference evidence="8" key="1">
    <citation type="submission" date="2016-05" db="EMBL/GenBank/DDBJ databases">
        <title>Comparative genomics of biotechnologically important yeasts.</title>
        <authorList>
            <consortium name="DOE Joint Genome Institute"/>
            <person name="Riley R."/>
            <person name="Haridas S."/>
            <person name="Wolfe K.H."/>
            <person name="Lopes M.R."/>
            <person name="Hittinger C.T."/>
            <person name="Goker M."/>
            <person name="Salamov A."/>
            <person name="Wisecaver J."/>
            <person name="Long T.M."/>
            <person name="Aerts A.L."/>
            <person name="Barry K."/>
            <person name="Choi C."/>
            <person name="Clum A."/>
            <person name="Coughlan A.Y."/>
            <person name="Deshpande S."/>
            <person name="Douglass A.P."/>
            <person name="Hanson S.J."/>
            <person name="Klenk H.-P."/>
            <person name="Labutti K."/>
            <person name="Lapidus A."/>
            <person name="Lindquist E."/>
            <person name="Lipzen A."/>
            <person name="Meier-Kolthoff J.P."/>
            <person name="Ohm R.A."/>
            <person name="Otillar R.P."/>
            <person name="Pangilinan J."/>
            <person name="Peng Y."/>
            <person name="Rokas A."/>
            <person name="Rosa C.A."/>
            <person name="Scheuner C."/>
            <person name="Sibirny A.A."/>
            <person name="Slot J.C."/>
            <person name="Stielow J.B."/>
            <person name="Sun H."/>
            <person name="Kurtzman C.P."/>
            <person name="Blackwell M."/>
            <person name="Grigoriev I.V."/>
            <person name="Jeffries T.W."/>
        </authorList>
    </citation>
    <scope>NUCLEOTIDE SEQUENCE [LARGE SCALE GENOMIC DNA]</scope>
    <source>
        <strain evidence="8">NRRL Y-2460</strain>
    </source>
</reference>
<dbReference type="SUPFAM" id="SSF50199">
    <property type="entry name" value="Staphylococcal nuclease"/>
    <property type="match status" value="5"/>
</dbReference>
<dbReference type="SUPFAM" id="SSF63748">
    <property type="entry name" value="Tudor/PWWP/MBT"/>
    <property type="match status" value="1"/>
</dbReference>
<evidence type="ECO:0000256" key="4">
    <source>
        <dbReference type="PIRNR" id="PIRNR017179"/>
    </source>
</evidence>
<gene>
    <name evidence="7" type="ORF">PACTADRAFT_1532</name>
</gene>
<dbReference type="AlphaFoldDB" id="A0A1E4TYY0"/>
<evidence type="ECO:0000259" key="6">
    <source>
        <dbReference type="PROSITE" id="PS50830"/>
    </source>
</evidence>
<dbReference type="GO" id="GO:0003723">
    <property type="term" value="F:RNA binding"/>
    <property type="evidence" value="ECO:0007669"/>
    <property type="project" value="UniProtKB-UniRule"/>
</dbReference>